<reference evidence="2 3" key="1">
    <citation type="submission" date="2019-06" db="EMBL/GenBank/DDBJ databases">
        <title>Sorghum-associated microbial communities from plants grown in Nebraska, USA.</title>
        <authorList>
            <person name="Schachtman D."/>
        </authorList>
    </citation>
    <scope>NUCLEOTIDE SEQUENCE [LARGE SCALE GENOMIC DNA]</scope>
    <source>
        <strain evidence="2 3">110</strain>
    </source>
</reference>
<gene>
    <name evidence="2" type="ORF">FB551_4500</name>
</gene>
<name>A0A543E4W1_9FLAO</name>
<accession>A0A543E4W1</accession>
<dbReference type="RefSeq" id="WP_142018924.1">
    <property type="nucleotide sequence ID" value="NZ_VFPD01000004.1"/>
</dbReference>
<proteinExistence type="predicted"/>
<dbReference type="EMBL" id="VFPD01000004">
    <property type="protein sequence ID" value="TQM16615.1"/>
    <property type="molecule type" value="Genomic_DNA"/>
</dbReference>
<dbReference type="AlphaFoldDB" id="A0A543E4W1"/>
<sequence length="182" mass="21271">MKYWLLIISLFTLHSCTVAGITNDYGKLTTTEQQSIIPIQDFSKTDTQHIYKISGSQLKKELANHPKSLVYVFTNGCTSKLCLPMSSYETFAKEKGYKLFLVMNGYHNISETTHQRSALFKEPLFAIDNDFYNSNIRMKYMRYFENDLRGLEHNQKPEWEGNLYFFEHGQLKQITKELPSNL</sequence>
<protein>
    <recommendedName>
        <fullName evidence="4">AhpC/TSA family protein</fullName>
    </recommendedName>
</protein>
<evidence type="ECO:0008006" key="4">
    <source>
        <dbReference type="Google" id="ProtNLM"/>
    </source>
</evidence>
<organism evidence="2 3">
    <name type="scientific">Chryseobacterium aquifrigidense</name>
    <dbReference type="NCBI Taxonomy" id="558021"/>
    <lineage>
        <taxon>Bacteria</taxon>
        <taxon>Pseudomonadati</taxon>
        <taxon>Bacteroidota</taxon>
        <taxon>Flavobacteriia</taxon>
        <taxon>Flavobacteriales</taxon>
        <taxon>Weeksellaceae</taxon>
        <taxon>Chryseobacterium group</taxon>
        <taxon>Chryseobacterium</taxon>
    </lineage>
</organism>
<feature type="chain" id="PRO_5021857528" description="AhpC/TSA family protein" evidence="1">
    <location>
        <begin position="20"/>
        <end position="182"/>
    </location>
</feature>
<feature type="signal peptide" evidence="1">
    <location>
        <begin position="1"/>
        <end position="19"/>
    </location>
</feature>
<comment type="caution">
    <text evidence="2">The sequence shown here is derived from an EMBL/GenBank/DDBJ whole genome shotgun (WGS) entry which is preliminary data.</text>
</comment>
<evidence type="ECO:0000313" key="2">
    <source>
        <dbReference type="EMBL" id="TQM16615.1"/>
    </source>
</evidence>
<dbReference type="Proteomes" id="UP000316437">
    <property type="component" value="Unassembled WGS sequence"/>
</dbReference>
<evidence type="ECO:0000313" key="3">
    <source>
        <dbReference type="Proteomes" id="UP000316437"/>
    </source>
</evidence>
<keyword evidence="1" id="KW-0732">Signal</keyword>
<keyword evidence="3" id="KW-1185">Reference proteome</keyword>
<evidence type="ECO:0000256" key="1">
    <source>
        <dbReference type="SAM" id="SignalP"/>
    </source>
</evidence>